<dbReference type="RefSeq" id="WP_354617190.1">
    <property type="nucleotide sequence ID" value="NZ_JBEWYP010000001.1"/>
</dbReference>
<keyword evidence="2" id="KW-1185">Reference proteome</keyword>
<evidence type="ECO:0000313" key="2">
    <source>
        <dbReference type="Proteomes" id="UP001549773"/>
    </source>
</evidence>
<dbReference type="Pfam" id="PF13376">
    <property type="entry name" value="OmdA"/>
    <property type="match status" value="1"/>
</dbReference>
<protein>
    <submittedName>
        <fullName evidence="1">YdeI/OmpD-associated family protein</fullName>
    </submittedName>
</protein>
<name>A0ABV2TVI3_9FLAO</name>
<dbReference type="Proteomes" id="UP001549773">
    <property type="component" value="Unassembled WGS sequence"/>
</dbReference>
<accession>A0ABV2TVI3</accession>
<gene>
    <name evidence="1" type="ORF">ABXZ32_02955</name>
</gene>
<comment type="caution">
    <text evidence="1">The sequence shown here is derived from an EMBL/GenBank/DDBJ whole genome shotgun (WGS) entry which is preliminary data.</text>
</comment>
<evidence type="ECO:0000313" key="1">
    <source>
        <dbReference type="EMBL" id="MET7028334.1"/>
    </source>
</evidence>
<sequence length="185" mass="21739">MNQNFFATPSEFRNWLEAHHEMDKEVLVGYYKVKSNKPSMTWSESVDVALCYGWIDGVRTSIDHERYSIRFTPRKRNSIWSAVNISKMDDLIKSGRMTQKGLASFELRQESKSRIYSYEKEPELLSKAYENKFKANKGAWKFFIAQAPSYRSKIIHRIMSAKQEKTRLARLENAIIESANQKRLK</sequence>
<reference evidence="1 2" key="1">
    <citation type="submission" date="2024-07" db="EMBL/GenBank/DDBJ databases">
        <title>The genome sequence of type strain Sediminicola luteus GDMCC 1.2596T.</title>
        <authorList>
            <person name="Liu Y."/>
        </authorList>
    </citation>
    <scope>NUCLEOTIDE SEQUENCE [LARGE SCALE GENOMIC DNA]</scope>
    <source>
        <strain evidence="1 2">GDMCC 1.2596</strain>
    </source>
</reference>
<dbReference type="EMBL" id="JBEWYP010000001">
    <property type="protein sequence ID" value="MET7028334.1"/>
    <property type="molecule type" value="Genomic_DNA"/>
</dbReference>
<proteinExistence type="predicted"/>
<organism evidence="1 2">
    <name type="scientific">Sediminicola luteus</name>
    <dbReference type="NCBI Taxonomy" id="319238"/>
    <lineage>
        <taxon>Bacteria</taxon>
        <taxon>Pseudomonadati</taxon>
        <taxon>Bacteroidota</taxon>
        <taxon>Flavobacteriia</taxon>
        <taxon>Flavobacteriales</taxon>
        <taxon>Flavobacteriaceae</taxon>
        <taxon>Sediminicola</taxon>
    </lineage>
</organism>